<sequence length="84" mass="9793">MDQALTMMCHNIRQQIFGDGNKRTAMIGANKIMIDGGAGLLNVPLNQWEHWNNLMIDYYRTNDMTRVKQWTYEYAIQGVEVRQA</sequence>
<evidence type="ECO:0008006" key="3">
    <source>
        <dbReference type="Google" id="ProtNLM"/>
    </source>
</evidence>
<evidence type="ECO:0000313" key="2">
    <source>
        <dbReference type="Proteomes" id="UP001055149"/>
    </source>
</evidence>
<dbReference type="Proteomes" id="UP001055149">
    <property type="component" value="Unassembled WGS sequence"/>
</dbReference>
<reference evidence="1" key="1">
    <citation type="journal article" date="2022" name="Int. J. Syst. Evol. Microbiol.">
        <title>A novel species of lactic acid bacteria, Ligilactobacillus pabuli sp. nov., isolated from alfalfa silage.</title>
        <authorList>
            <person name="Tohno M."/>
            <person name="Tanizawa Y."/>
            <person name="Sawada H."/>
            <person name="Sakamoto M."/>
            <person name="Ohkuma M."/>
            <person name="Kobayashi H."/>
        </authorList>
    </citation>
    <scope>NUCLEOTIDE SEQUENCE</scope>
    <source>
        <strain evidence="1">AF129</strain>
    </source>
</reference>
<organism evidence="1 2">
    <name type="scientific">Ligilactobacillus pabuli</name>
    <dbReference type="NCBI Taxonomy" id="2886039"/>
    <lineage>
        <taxon>Bacteria</taxon>
        <taxon>Bacillati</taxon>
        <taxon>Bacillota</taxon>
        <taxon>Bacilli</taxon>
        <taxon>Lactobacillales</taxon>
        <taxon>Lactobacillaceae</taxon>
        <taxon>Ligilactobacillus</taxon>
    </lineage>
</organism>
<name>A0ABQ5JG76_9LACO</name>
<comment type="caution">
    <text evidence="1">The sequence shown here is derived from an EMBL/GenBank/DDBJ whole genome shotgun (WGS) entry which is preliminary data.</text>
</comment>
<accession>A0ABQ5JG76</accession>
<protein>
    <recommendedName>
        <fullName evidence="3">Fido domain-containing protein</fullName>
    </recommendedName>
</protein>
<evidence type="ECO:0000313" key="1">
    <source>
        <dbReference type="EMBL" id="GKS81027.1"/>
    </source>
</evidence>
<gene>
    <name evidence="1" type="ORF">LPAF129_07120</name>
</gene>
<proteinExistence type="predicted"/>
<dbReference type="EMBL" id="BQXH01000005">
    <property type="protein sequence ID" value="GKS81027.1"/>
    <property type="molecule type" value="Genomic_DNA"/>
</dbReference>
<keyword evidence="2" id="KW-1185">Reference proteome</keyword>